<keyword evidence="1" id="KW-1133">Transmembrane helix</keyword>
<dbReference type="KEGG" id="scl:sce2709"/>
<organism evidence="2 3">
    <name type="scientific">Sorangium cellulosum (strain So ce56)</name>
    <name type="common">Polyangium cellulosum (strain So ce56)</name>
    <dbReference type="NCBI Taxonomy" id="448385"/>
    <lineage>
        <taxon>Bacteria</taxon>
        <taxon>Pseudomonadati</taxon>
        <taxon>Myxococcota</taxon>
        <taxon>Polyangia</taxon>
        <taxon>Polyangiales</taxon>
        <taxon>Polyangiaceae</taxon>
        <taxon>Sorangium</taxon>
    </lineage>
</organism>
<dbReference type="eggNOG" id="COG2274">
    <property type="taxonomic scope" value="Bacteria"/>
</dbReference>
<evidence type="ECO:0000256" key="1">
    <source>
        <dbReference type="SAM" id="Phobius"/>
    </source>
</evidence>
<evidence type="ECO:0000313" key="2">
    <source>
        <dbReference type="EMBL" id="CAN92868.1"/>
    </source>
</evidence>
<keyword evidence="1" id="KW-0812">Transmembrane</keyword>
<proteinExistence type="predicted"/>
<dbReference type="AlphaFoldDB" id="A9GAI1"/>
<feature type="transmembrane region" description="Helical" evidence="1">
    <location>
        <begin position="20"/>
        <end position="43"/>
    </location>
</feature>
<dbReference type="HOGENOM" id="CLU_2939370_0_0_7"/>
<dbReference type="EMBL" id="AM746676">
    <property type="protein sequence ID" value="CAN92868.1"/>
    <property type="molecule type" value="Genomic_DNA"/>
</dbReference>
<keyword evidence="3" id="KW-1185">Reference proteome</keyword>
<gene>
    <name evidence="2" type="ordered locus">sce2709</name>
</gene>
<reference evidence="2 3" key="1">
    <citation type="journal article" date="2007" name="Nat. Biotechnol.">
        <title>Complete genome sequence of the myxobacterium Sorangium cellulosum.</title>
        <authorList>
            <person name="Schneiker S."/>
            <person name="Perlova O."/>
            <person name="Kaiser O."/>
            <person name="Gerth K."/>
            <person name="Alici A."/>
            <person name="Altmeyer M.O."/>
            <person name="Bartels D."/>
            <person name="Bekel T."/>
            <person name="Beyer S."/>
            <person name="Bode E."/>
            <person name="Bode H.B."/>
            <person name="Bolten C.J."/>
            <person name="Choudhuri J.V."/>
            <person name="Doss S."/>
            <person name="Elnakady Y.A."/>
            <person name="Frank B."/>
            <person name="Gaigalat L."/>
            <person name="Goesmann A."/>
            <person name="Groeger C."/>
            <person name="Gross F."/>
            <person name="Jelsbak L."/>
            <person name="Jelsbak L."/>
            <person name="Kalinowski J."/>
            <person name="Kegler C."/>
            <person name="Knauber T."/>
            <person name="Konietzny S."/>
            <person name="Kopp M."/>
            <person name="Krause L."/>
            <person name="Krug D."/>
            <person name="Linke B."/>
            <person name="Mahmud T."/>
            <person name="Martinez-Arias R."/>
            <person name="McHardy A.C."/>
            <person name="Merai M."/>
            <person name="Meyer F."/>
            <person name="Mormann S."/>
            <person name="Munoz-Dorado J."/>
            <person name="Perez J."/>
            <person name="Pradella S."/>
            <person name="Rachid S."/>
            <person name="Raddatz G."/>
            <person name="Rosenau F."/>
            <person name="Rueckert C."/>
            <person name="Sasse F."/>
            <person name="Scharfe M."/>
            <person name="Schuster S.C."/>
            <person name="Suen G."/>
            <person name="Treuner-Lange A."/>
            <person name="Velicer G.J."/>
            <person name="Vorholter F.-J."/>
            <person name="Weissman K.J."/>
            <person name="Welch R.D."/>
            <person name="Wenzel S.C."/>
            <person name="Whitworth D.E."/>
            <person name="Wilhelm S."/>
            <person name="Wittmann C."/>
            <person name="Bloecker H."/>
            <person name="Puehler A."/>
            <person name="Mueller R."/>
        </authorList>
    </citation>
    <scope>NUCLEOTIDE SEQUENCE [LARGE SCALE GENOMIC DNA]</scope>
    <source>
        <strain evidence="3">So ce56</strain>
    </source>
</reference>
<sequence>MHLMREAPALFARIARAVLSFAATLLGAVWLYPGGAWLSLCRWSRRRSRSPRRTSRGGRS</sequence>
<protein>
    <submittedName>
        <fullName evidence="2">Uncharacterized protein</fullName>
    </submittedName>
</protein>
<dbReference type="Proteomes" id="UP000002139">
    <property type="component" value="Chromosome"/>
</dbReference>
<evidence type="ECO:0000313" key="3">
    <source>
        <dbReference type="Proteomes" id="UP000002139"/>
    </source>
</evidence>
<keyword evidence="1" id="KW-0472">Membrane</keyword>
<accession>A9GAI1</accession>
<name>A9GAI1_SORC5</name>